<dbReference type="PROSITE" id="PS51819">
    <property type="entry name" value="VOC"/>
    <property type="match status" value="1"/>
</dbReference>
<reference evidence="2" key="2">
    <citation type="submission" date="2019-06" db="EMBL/GenBank/DDBJ databases">
        <title>Genomics analysis of Aphanomyces spp. identifies a new class of oomycete effector associated with host adaptation.</title>
        <authorList>
            <person name="Gaulin E."/>
        </authorList>
    </citation>
    <scope>NUCLEOTIDE SEQUENCE</scope>
    <source>
        <strain evidence="2">CBS 578.67</strain>
    </source>
</reference>
<dbReference type="OrthoDB" id="5371818at2759"/>
<dbReference type="InterPro" id="IPR050383">
    <property type="entry name" value="GlyoxalaseI/FosfomycinResist"/>
</dbReference>
<protein>
    <submittedName>
        <fullName evidence="3">Aste57867_22483 protein</fullName>
    </submittedName>
</protein>
<dbReference type="InterPro" id="IPR037523">
    <property type="entry name" value="VOC_core"/>
</dbReference>
<dbReference type="PANTHER" id="PTHR21366:SF22">
    <property type="entry name" value="VOC DOMAIN-CONTAINING PROTEIN"/>
    <property type="match status" value="1"/>
</dbReference>
<dbReference type="InterPro" id="IPR029068">
    <property type="entry name" value="Glyas_Bleomycin-R_OHBP_Dase"/>
</dbReference>
<reference evidence="3 4" key="1">
    <citation type="submission" date="2019-03" db="EMBL/GenBank/DDBJ databases">
        <authorList>
            <person name="Gaulin E."/>
            <person name="Dumas B."/>
        </authorList>
    </citation>
    <scope>NUCLEOTIDE SEQUENCE [LARGE SCALE GENOMIC DNA]</scope>
    <source>
        <strain evidence="3">CBS 568.67</strain>
    </source>
</reference>
<accession>A0A485LL21</accession>
<evidence type="ECO:0000313" key="3">
    <source>
        <dbReference type="EMBL" id="VFT99143.1"/>
    </source>
</evidence>
<dbReference type="Pfam" id="PF00903">
    <property type="entry name" value="Glyoxalase"/>
    <property type="match status" value="1"/>
</dbReference>
<dbReference type="EMBL" id="CAADRA010007088">
    <property type="protein sequence ID" value="VFT99143.1"/>
    <property type="molecule type" value="Genomic_DNA"/>
</dbReference>
<dbReference type="InterPro" id="IPR004360">
    <property type="entry name" value="Glyas_Fos-R_dOase_dom"/>
</dbReference>
<dbReference type="AlphaFoldDB" id="A0A485LL21"/>
<evidence type="ECO:0000259" key="1">
    <source>
        <dbReference type="PROSITE" id="PS51819"/>
    </source>
</evidence>
<feature type="domain" description="VOC" evidence="1">
    <location>
        <begin position="25"/>
        <end position="150"/>
    </location>
</feature>
<dbReference type="Proteomes" id="UP000332933">
    <property type="component" value="Unassembled WGS sequence"/>
</dbReference>
<sequence>MMQVKAMRWMSSLTTRGILARRRPALDHVCIVCKDVRKSVRFYEDLLGAEHLFKDDKHFGFDPAFLRVGQAQIALLPIDTASQTPIRDHNGAHFALSCVDEVDFLAIKDSLGGDLKDAGVTIPVEFYDYGRQWSLFFHDLDSNIVEITHWKTSL</sequence>
<name>A0A485LL21_9STRA</name>
<dbReference type="EMBL" id="VJMH01007062">
    <property type="protein sequence ID" value="KAF0685647.1"/>
    <property type="molecule type" value="Genomic_DNA"/>
</dbReference>
<proteinExistence type="predicted"/>
<evidence type="ECO:0000313" key="2">
    <source>
        <dbReference type="EMBL" id="KAF0685647.1"/>
    </source>
</evidence>
<dbReference type="SUPFAM" id="SSF54593">
    <property type="entry name" value="Glyoxalase/Bleomycin resistance protein/Dihydroxybiphenyl dioxygenase"/>
    <property type="match status" value="1"/>
</dbReference>
<organism evidence="3 4">
    <name type="scientific">Aphanomyces stellatus</name>
    <dbReference type="NCBI Taxonomy" id="120398"/>
    <lineage>
        <taxon>Eukaryota</taxon>
        <taxon>Sar</taxon>
        <taxon>Stramenopiles</taxon>
        <taxon>Oomycota</taxon>
        <taxon>Saprolegniomycetes</taxon>
        <taxon>Saprolegniales</taxon>
        <taxon>Verrucalvaceae</taxon>
        <taxon>Aphanomyces</taxon>
    </lineage>
</organism>
<gene>
    <name evidence="3" type="primary">Aste57867_22483</name>
    <name evidence="2" type="ORF">As57867_022413</name>
    <name evidence="3" type="ORF">ASTE57867_22483</name>
</gene>
<keyword evidence="4" id="KW-1185">Reference proteome</keyword>
<dbReference type="PANTHER" id="PTHR21366">
    <property type="entry name" value="GLYOXALASE FAMILY PROTEIN"/>
    <property type="match status" value="1"/>
</dbReference>
<dbReference type="Gene3D" id="3.10.180.10">
    <property type="entry name" value="2,3-Dihydroxybiphenyl 1,2-Dioxygenase, domain 1"/>
    <property type="match status" value="1"/>
</dbReference>
<evidence type="ECO:0000313" key="4">
    <source>
        <dbReference type="Proteomes" id="UP000332933"/>
    </source>
</evidence>